<name>A0ABZ2YLR0_9BACT</name>
<protein>
    <submittedName>
        <fullName evidence="1">Uncharacterized protein</fullName>
    </submittedName>
</protein>
<proteinExistence type="predicted"/>
<reference evidence="2" key="1">
    <citation type="submission" date="2024-03" db="EMBL/GenBank/DDBJ databases">
        <title>Chitinophaga horti sp. nov., isolated from garden soil.</title>
        <authorList>
            <person name="Lee D.S."/>
            <person name="Han D.M."/>
            <person name="Baek J.H."/>
            <person name="Choi D.G."/>
            <person name="Jeon J.H."/>
            <person name="Jeon C.O."/>
        </authorList>
    </citation>
    <scope>NUCLEOTIDE SEQUENCE [LARGE SCALE GENOMIC DNA]</scope>
    <source>
        <strain evidence="2">GPA1</strain>
    </source>
</reference>
<evidence type="ECO:0000313" key="2">
    <source>
        <dbReference type="Proteomes" id="UP001485459"/>
    </source>
</evidence>
<gene>
    <name evidence="1" type="ORF">WJU16_18960</name>
</gene>
<sequence>MNIGGTPELVIVFPQDAGESFQYITSKVLEIDAVKSDYEKWRDNIDQYPIEFEKPERMNGRIIFAAGEDHAAEQILSPASLAATAPRRRHCMIYSYHEDFLTLEYFFHRHFIAWRETNIMK</sequence>
<dbReference type="RefSeq" id="WP_341834991.1">
    <property type="nucleotide sequence ID" value="NZ_CP149822.1"/>
</dbReference>
<evidence type="ECO:0000313" key="1">
    <source>
        <dbReference type="EMBL" id="WZN40055.1"/>
    </source>
</evidence>
<dbReference type="EMBL" id="CP149822">
    <property type="protein sequence ID" value="WZN40055.1"/>
    <property type="molecule type" value="Genomic_DNA"/>
</dbReference>
<accession>A0ABZ2YLR0</accession>
<organism evidence="1 2">
    <name type="scientific">Chitinophaga pollutisoli</name>
    <dbReference type="NCBI Taxonomy" id="3133966"/>
    <lineage>
        <taxon>Bacteria</taxon>
        <taxon>Pseudomonadati</taxon>
        <taxon>Bacteroidota</taxon>
        <taxon>Chitinophagia</taxon>
        <taxon>Chitinophagales</taxon>
        <taxon>Chitinophagaceae</taxon>
        <taxon>Chitinophaga</taxon>
    </lineage>
</organism>
<keyword evidence="2" id="KW-1185">Reference proteome</keyword>
<dbReference type="Proteomes" id="UP001485459">
    <property type="component" value="Chromosome"/>
</dbReference>